<dbReference type="RefSeq" id="WP_380705348.1">
    <property type="nucleotide sequence ID" value="NZ_JBHSAP010000015.1"/>
</dbReference>
<keyword evidence="2" id="KW-0732">Signal</keyword>
<dbReference type="PRINTS" id="PR01391">
    <property type="entry name" value="BINARYTOXINB"/>
</dbReference>
<dbReference type="InterPro" id="IPR037149">
    <property type="entry name" value="PA_heptamer_dom_sf"/>
</dbReference>
<name>A0ABV8JG30_9BACL</name>
<accession>A0ABV8JG30</accession>
<feature type="signal peptide" evidence="2">
    <location>
        <begin position="1"/>
        <end position="26"/>
    </location>
</feature>
<dbReference type="Pfam" id="PF03495">
    <property type="entry name" value="Binary_toxB"/>
    <property type="match status" value="1"/>
</dbReference>
<evidence type="ECO:0000313" key="5">
    <source>
        <dbReference type="Proteomes" id="UP001595843"/>
    </source>
</evidence>
<dbReference type="Gene3D" id="2.60.120.240">
    <property type="entry name" value="Protective antigen, heptamerisation domain"/>
    <property type="match status" value="1"/>
</dbReference>
<comment type="caution">
    <text evidence="4">The sequence shown here is derived from an EMBL/GenBank/DDBJ whole genome shotgun (WGS) entry which is preliminary data.</text>
</comment>
<feature type="chain" id="PRO_5046241540" evidence="2">
    <location>
        <begin position="27"/>
        <end position="798"/>
    </location>
</feature>
<dbReference type="Gene3D" id="3.90.182.10">
    <property type="entry name" value="Toxin - Anthrax Protective Antigen,domain 1"/>
    <property type="match status" value="1"/>
</dbReference>
<dbReference type="EMBL" id="JBHSAP010000015">
    <property type="protein sequence ID" value="MFC4077539.1"/>
    <property type="molecule type" value="Genomic_DNA"/>
</dbReference>
<gene>
    <name evidence="4" type="ORF">ACFOUO_12095</name>
</gene>
<dbReference type="SUPFAM" id="SSF56988">
    <property type="entry name" value="Anthrax protective antigen"/>
    <property type="match status" value="1"/>
</dbReference>
<organism evidence="4 5">
    <name type="scientific">Salinithrix halophila</name>
    <dbReference type="NCBI Taxonomy" id="1485204"/>
    <lineage>
        <taxon>Bacteria</taxon>
        <taxon>Bacillati</taxon>
        <taxon>Bacillota</taxon>
        <taxon>Bacilli</taxon>
        <taxon>Bacillales</taxon>
        <taxon>Thermoactinomycetaceae</taxon>
        <taxon>Salinithrix</taxon>
    </lineage>
</organism>
<keyword evidence="5" id="KW-1185">Reference proteome</keyword>
<dbReference type="Proteomes" id="UP001595843">
    <property type="component" value="Unassembled WGS sequence"/>
</dbReference>
<proteinExistence type="predicted"/>
<sequence>MKTWIARSLLWVSVLSLLAGPQMVFADTAKDNFNQFGCAQDQNKPDGDCDGDRITNDLEANGFKIVKDGDFGKKAEKWNSGDKEKRYVTNPYSKNSDGDPYSDDQEVSGKVPADVKSPGDDPMIPAYPKIEVQLKEITVTTKQTITFTEGGELAENWSDTTKDGFNFSSSPKLTNMPGDQGGLQPEFGVSFGYSKEWSKTKGGEKKNSWQTAKAKDTAKAAELKLNVQYKNTGLASAKDVSPTFNIKLGDKLLGTVKADQDRFKANQLAPNETHQVLIDSVDTRPDVKITMSLDELKKYEQGVPLVVEHTETKMKLADGKQSETKEGSDQSADWSSYLSKIRALTALLSTDTGDRPATRMYVPKDNETSKTVTVSDIISHSGLDANNANLIDHHQLNKVDTQTSLAPGSWIGLYKEIKKPKVSWVYYSKADGKLRAYFTPGTLGLSSSAIYDPDGAKVEMQQKGSFTFVSKDKVDIKALSDGKTKSFQFDFGALNENENNIAETLAPLIIIDDKQTEQETLVAAVTATPKQMSGFGTDSRNSASFSLKGITFPSGTKKLKWVVKNREAGENSPDDISFTVKKENVPNNEPTVYEPIKNNAITNDKETKDSANAAVKGEGATTDPMKLDYSNLYISNVNGTQSRFIVEVYAIHSGEAEGGDEKAELGNEKGELVAAVSAKNHEEIASGYFSLTNLPANTKRVKFVVRGRKEVLEKEVEGKKYELTFGVNEEVDVKQHVYTNVTNDSTLDLKQSFKGNLRLYIDSPTYKLRDEKDHAKFIDTKENEFKGRFTVLVYALEG</sequence>
<reference evidence="5" key="1">
    <citation type="journal article" date="2019" name="Int. J. Syst. Evol. Microbiol.">
        <title>The Global Catalogue of Microorganisms (GCM) 10K type strain sequencing project: providing services to taxonomists for standard genome sequencing and annotation.</title>
        <authorList>
            <consortium name="The Broad Institute Genomics Platform"/>
            <consortium name="The Broad Institute Genome Sequencing Center for Infectious Disease"/>
            <person name="Wu L."/>
            <person name="Ma J."/>
        </authorList>
    </citation>
    <scope>NUCLEOTIDE SEQUENCE [LARGE SCALE GENOMIC DNA]</scope>
    <source>
        <strain evidence="5">IBRC-M 10813</strain>
    </source>
</reference>
<feature type="region of interest" description="Disordered" evidence="1">
    <location>
        <begin position="85"/>
        <end position="122"/>
    </location>
</feature>
<evidence type="ECO:0000313" key="4">
    <source>
        <dbReference type="EMBL" id="MFC4077539.1"/>
    </source>
</evidence>
<evidence type="ECO:0000256" key="2">
    <source>
        <dbReference type="SAM" id="SignalP"/>
    </source>
</evidence>
<feature type="domain" description="Protective antigen Ca-binding" evidence="3">
    <location>
        <begin position="48"/>
        <end position="124"/>
    </location>
</feature>
<evidence type="ECO:0000256" key="1">
    <source>
        <dbReference type="SAM" id="MobiDB-lite"/>
    </source>
</evidence>
<evidence type="ECO:0000259" key="3">
    <source>
        <dbReference type="Pfam" id="PF03495"/>
    </source>
</evidence>
<protein>
    <submittedName>
        <fullName evidence="4">Binary toxin-like calcium binding domain-containing protein</fullName>
    </submittedName>
</protein>
<dbReference type="InterPro" id="IPR003896">
    <property type="entry name" value="Bacterial_exotoxin_B"/>
</dbReference>
<dbReference type="InterPro" id="IPR035088">
    <property type="entry name" value="PA_Ca-bd"/>
</dbReference>